<dbReference type="EMBL" id="JBBPFD010000012">
    <property type="protein sequence ID" value="KAK7904356.1"/>
    <property type="molecule type" value="Genomic_DNA"/>
</dbReference>
<dbReference type="AlphaFoldDB" id="A0AAW0NTY3"/>
<feature type="transmembrane region" description="Helical" evidence="7">
    <location>
        <begin position="336"/>
        <end position="355"/>
    </location>
</feature>
<sequence length="601" mass="66995">MNSSPATVQGWRPCCSKNTNGFWETSSRKKCLFNLSQKTKELKRGVSDTSNLLFMKILPCGVVKFRYIWVCWFAVLAAGGTYMACVEPGMKLPTLESKVSQLFRSSHPFERYDAEYRHMFMFERQRNGEDMPLSLQLVWGVKATDSGDHFNPLSNNSLVLDPEFNMSSPDSQIWLKDFCARVQNQSFYFTPSPEDKGVVENICLVEQLVEWVSTRHCSEGNNPADLCCANQTFPFLPAVFEHCLSLLLAERYSQGHLAHAGGVYFHKDGRIAALVLAFRTTFLFSFNYTTTSVYYEQILAWFTKEKAGSPPGLARGWFTSQLSLLDLQQSLSSETLLVSGFSVALTFAFLLVSTWNIPLSLYGMVAVGGSVFVTIGLLVLLEWHLSGIEALFISCAAGLAVDFIANYCISYSLAPHSDKIGKQNCGRIMFPCFMEHTESCVTVNSSSSAANGAFDKNRVRRSYDQDRGGFFIPQSPPIEETTASHTLETIEHLSLCKDVNKAQTQPLWALSQSSYECLDSNDSCLSIIEAKASTSIQSMEEEQLQPGHLNEKRSTLRLSLKDTSYGGENKGRSSEAVILPNSKPDLPDVWIKRSGEQDDSS</sequence>
<evidence type="ECO:0000313" key="9">
    <source>
        <dbReference type="Proteomes" id="UP001460270"/>
    </source>
</evidence>
<organism evidence="8 9">
    <name type="scientific">Mugilogobius chulae</name>
    <name type="common">yellowstripe goby</name>
    <dbReference type="NCBI Taxonomy" id="88201"/>
    <lineage>
        <taxon>Eukaryota</taxon>
        <taxon>Metazoa</taxon>
        <taxon>Chordata</taxon>
        <taxon>Craniata</taxon>
        <taxon>Vertebrata</taxon>
        <taxon>Euteleostomi</taxon>
        <taxon>Actinopterygii</taxon>
        <taxon>Neopterygii</taxon>
        <taxon>Teleostei</taxon>
        <taxon>Neoteleostei</taxon>
        <taxon>Acanthomorphata</taxon>
        <taxon>Gobiaria</taxon>
        <taxon>Gobiiformes</taxon>
        <taxon>Gobioidei</taxon>
        <taxon>Gobiidae</taxon>
        <taxon>Gobionellinae</taxon>
        <taxon>Mugilogobius</taxon>
    </lineage>
</organism>
<dbReference type="PANTHER" id="PTHR45951">
    <property type="entry name" value="PROTEIN DISPATCHED-RELATED"/>
    <property type="match status" value="1"/>
</dbReference>
<accession>A0AAW0NTY3</accession>
<name>A0AAW0NTY3_9GOBI</name>
<dbReference type="Proteomes" id="UP001460270">
    <property type="component" value="Unassembled WGS sequence"/>
</dbReference>
<feature type="transmembrane region" description="Helical" evidence="7">
    <location>
        <begin position="390"/>
        <end position="414"/>
    </location>
</feature>
<feature type="transmembrane region" description="Helical" evidence="7">
    <location>
        <begin position="361"/>
        <end position="383"/>
    </location>
</feature>
<dbReference type="InterPro" id="IPR052081">
    <property type="entry name" value="Dispatched_Hh_regulator"/>
</dbReference>
<comment type="caution">
    <text evidence="8">The sequence shown here is derived from an EMBL/GenBank/DDBJ whole genome shotgun (WGS) entry which is preliminary data.</text>
</comment>
<feature type="transmembrane region" description="Helical" evidence="7">
    <location>
        <begin position="67"/>
        <end position="85"/>
    </location>
</feature>
<gene>
    <name evidence="8" type="ORF">WMY93_016963</name>
</gene>
<keyword evidence="3 7" id="KW-1133">Transmembrane helix</keyword>
<evidence type="ECO:0000256" key="4">
    <source>
        <dbReference type="ARBA" id="ARBA00023136"/>
    </source>
</evidence>
<keyword evidence="5" id="KW-0325">Glycoprotein</keyword>
<keyword evidence="2 7" id="KW-0812">Transmembrane</keyword>
<evidence type="ECO:0000256" key="7">
    <source>
        <dbReference type="SAM" id="Phobius"/>
    </source>
</evidence>
<reference evidence="9" key="1">
    <citation type="submission" date="2024-04" db="EMBL/GenBank/DDBJ databases">
        <title>Salinicola lusitanus LLJ914,a marine bacterium isolated from the Okinawa Trough.</title>
        <authorList>
            <person name="Li J."/>
        </authorList>
    </citation>
    <scope>NUCLEOTIDE SEQUENCE [LARGE SCALE GENOMIC DNA]</scope>
</reference>
<evidence type="ECO:0000256" key="2">
    <source>
        <dbReference type="ARBA" id="ARBA00022692"/>
    </source>
</evidence>
<dbReference type="PANTHER" id="PTHR45951:SF2">
    <property type="entry name" value="PROTEIN DISPATCHED HOMOLOG 2"/>
    <property type="match status" value="1"/>
</dbReference>
<dbReference type="GO" id="GO:0016020">
    <property type="term" value="C:membrane"/>
    <property type="evidence" value="ECO:0007669"/>
    <property type="project" value="UniProtKB-SubCell"/>
</dbReference>
<feature type="compositionally biased region" description="Basic and acidic residues" evidence="6">
    <location>
        <begin position="590"/>
        <end position="601"/>
    </location>
</feature>
<dbReference type="SUPFAM" id="SSF82866">
    <property type="entry name" value="Multidrug efflux transporter AcrB transmembrane domain"/>
    <property type="match status" value="1"/>
</dbReference>
<keyword evidence="9" id="KW-1185">Reference proteome</keyword>
<protein>
    <recommendedName>
        <fullName evidence="10">SSD domain-containing protein</fullName>
    </recommendedName>
</protein>
<proteinExistence type="predicted"/>
<evidence type="ECO:0000256" key="6">
    <source>
        <dbReference type="SAM" id="MobiDB-lite"/>
    </source>
</evidence>
<evidence type="ECO:0000313" key="8">
    <source>
        <dbReference type="EMBL" id="KAK7904356.1"/>
    </source>
</evidence>
<comment type="subcellular location">
    <subcellularLocation>
        <location evidence="1">Membrane</location>
        <topology evidence="1">Multi-pass membrane protein</topology>
    </subcellularLocation>
</comment>
<feature type="region of interest" description="Disordered" evidence="6">
    <location>
        <begin position="561"/>
        <end position="601"/>
    </location>
</feature>
<dbReference type="GO" id="GO:0022857">
    <property type="term" value="F:transmembrane transporter activity"/>
    <property type="evidence" value="ECO:0007669"/>
    <property type="project" value="TreeGrafter"/>
</dbReference>
<dbReference type="GO" id="GO:0007224">
    <property type="term" value="P:smoothened signaling pathway"/>
    <property type="evidence" value="ECO:0007669"/>
    <property type="project" value="TreeGrafter"/>
</dbReference>
<evidence type="ECO:0000256" key="5">
    <source>
        <dbReference type="ARBA" id="ARBA00023180"/>
    </source>
</evidence>
<evidence type="ECO:0008006" key="10">
    <source>
        <dbReference type="Google" id="ProtNLM"/>
    </source>
</evidence>
<evidence type="ECO:0000256" key="3">
    <source>
        <dbReference type="ARBA" id="ARBA00022989"/>
    </source>
</evidence>
<evidence type="ECO:0000256" key="1">
    <source>
        <dbReference type="ARBA" id="ARBA00004141"/>
    </source>
</evidence>
<keyword evidence="4 7" id="KW-0472">Membrane</keyword>